<evidence type="ECO:0000313" key="1">
    <source>
        <dbReference type="EMBL" id="KAE9403949.1"/>
    </source>
</evidence>
<evidence type="ECO:0000313" key="2">
    <source>
        <dbReference type="Proteomes" id="UP000799118"/>
    </source>
</evidence>
<name>A0A6A4HZH0_9AGAR</name>
<organism evidence="1 2">
    <name type="scientific">Gymnopus androsaceus JB14</name>
    <dbReference type="NCBI Taxonomy" id="1447944"/>
    <lineage>
        <taxon>Eukaryota</taxon>
        <taxon>Fungi</taxon>
        <taxon>Dikarya</taxon>
        <taxon>Basidiomycota</taxon>
        <taxon>Agaricomycotina</taxon>
        <taxon>Agaricomycetes</taxon>
        <taxon>Agaricomycetidae</taxon>
        <taxon>Agaricales</taxon>
        <taxon>Marasmiineae</taxon>
        <taxon>Omphalotaceae</taxon>
        <taxon>Gymnopus</taxon>
    </lineage>
</organism>
<accession>A0A6A4HZH0</accession>
<gene>
    <name evidence="1" type="ORF">BT96DRAFT_1016565</name>
</gene>
<reference evidence="1" key="1">
    <citation type="journal article" date="2019" name="Environ. Microbiol.">
        <title>Fungal ecological strategies reflected in gene transcription - a case study of two litter decomposers.</title>
        <authorList>
            <person name="Barbi F."/>
            <person name="Kohler A."/>
            <person name="Barry K."/>
            <person name="Baskaran P."/>
            <person name="Daum C."/>
            <person name="Fauchery L."/>
            <person name="Ihrmark K."/>
            <person name="Kuo A."/>
            <person name="LaButti K."/>
            <person name="Lipzen A."/>
            <person name="Morin E."/>
            <person name="Grigoriev I.V."/>
            <person name="Henrissat B."/>
            <person name="Lindahl B."/>
            <person name="Martin F."/>
        </authorList>
    </citation>
    <scope>NUCLEOTIDE SEQUENCE</scope>
    <source>
        <strain evidence="1">JB14</strain>
    </source>
</reference>
<keyword evidence="2" id="KW-1185">Reference proteome</keyword>
<sequence length="339" mass="38923">MSAQHPAEIVEKILQEMWSSDLSPAERILFMTTCPRLNRTWRSQFARIASITIHIPCLSYLLYLAEIIRTGKSLVYDRKYLRREARTMICFLDLREWGVDSYSYRVWEKIKDGLHVRGREIRTSCITVFHDHALSEADDFWGVNRRLCIAGTSTPSWGSFVTHLYHRANEARLRYKCPDILGNYCKGVNPENPILDPNLKVVGLLEPALTDTIWVTPQIEKDPRAWQNTVKPSSSPTSYTLTIAVIYSTFINSARLYSRSNLTERSSRALLLAFVDVNLPLLFASIHPTPSLHIRQVSKYRGANYPTDTSDDLDMPYVKPITSNHDLEVAMRNSLERSI</sequence>
<dbReference type="OrthoDB" id="2836053at2759"/>
<protein>
    <submittedName>
        <fullName evidence="1">Uncharacterized protein</fullName>
    </submittedName>
</protein>
<proteinExistence type="predicted"/>
<dbReference type="Proteomes" id="UP000799118">
    <property type="component" value="Unassembled WGS sequence"/>
</dbReference>
<dbReference type="EMBL" id="ML769420">
    <property type="protein sequence ID" value="KAE9403949.1"/>
    <property type="molecule type" value="Genomic_DNA"/>
</dbReference>
<dbReference type="AlphaFoldDB" id="A0A6A4HZH0"/>